<protein>
    <submittedName>
        <fullName evidence="7">Glycerate dehydrogenase</fullName>
        <ecNumber evidence="7">1.1.1.29</ecNumber>
    </submittedName>
</protein>
<dbReference type="AlphaFoldDB" id="A0AAD4IBI3"/>
<dbReference type="EMBL" id="JAANER010000003">
    <property type="protein sequence ID" value="KAG9191489.1"/>
    <property type="molecule type" value="Genomic_DNA"/>
</dbReference>
<accession>A0AAD4IBI3</accession>
<feature type="domain" description="D-isomer specific 2-hydroxyacid dehydrogenase catalytic" evidence="5">
    <location>
        <begin position="32"/>
        <end position="341"/>
    </location>
</feature>
<evidence type="ECO:0000256" key="1">
    <source>
        <dbReference type="ARBA" id="ARBA00005854"/>
    </source>
</evidence>
<reference evidence="7" key="1">
    <citation type="submission" date="2021-07" db="EMBL/GenBank/DDBJ databases">
        <title>Genome Resource of American Ginseng Black Spot Pathogen Alternaria panax.</title>
        <authorList>
            <person name="Qiu C."/>
            <person name="Wang W."/>
            <person name="Liu Z."/>
        </authorList>
    </citation>
    <scope>NUCLEOTIDE SEQUENCE</scope>
    <source>
        <strain evidence="7">BNCC115425</strain>
    </source>
</reference>
<dbReference type="InterPro" id="IPR036291">
    <property type="entry name" value="NAD(P)-bd_dom_sf"/>
</dbReference>
<dbReference type="Proteomes" id="UP001199106">
    <property type="component" value="Unassembled WGS sequence"/>
</dbReference>
<keyword evidence="8" id="KW-1185">Reference proteome</keyword>
<keyword evidence="2 4" id="KW-0560">Oxidoreductase</keyword>
<dbReference type="EC" id="1.1.1.29" evidence="7"/>
<dbReference type="CDD" id="cd05198">
    <property type="entry name" value="formate_dh_like"/>
    <property type="match status" value="1"/>
</dbReference>
<evidence type="ECO:0000313" key="8">
    <source>
        <dbReference type="Proteomes" id="UP001199106"/>
    </source>
</evidence>
<dbReference type="GO" id="GO:0051287">
    <property type="term" value="F:NAD binding"/>
    <property type="evidence" value="ECO:0007669"/>
    <property type="project" value="InterPro"/>
</dbReference>
<sequence>MHHEIVALEEHQQPLPLQGFSFPATATYTLTAYATTSTREELHSRIHDATIVITTTIKLDAETLRPSVTPSLRCIAIAATGTDPVDLDACRARNIRVTNSPGANIDAVSEHAIGLYFAARRHTVLLDRVTRGQPSEWKTKGTVNQHMRLPDGLPPTTCKDEVMGVIGYGGIGKRVAALGQALGMRVLIATRKPPATPAVDSLLPLPDPAADDRMSFDDVLRNSTVLVLSLPRTPDTLNLISTAELAKMHPYTVLINVARGGIVHEAAVVQALKERRIAGYATDVYEVEPVGGPEDTPLLEEDVKHLNITLSPHLAWFSTSSIKNLGAILKETIEGYVSGNDVNVIL</sequence>
<dbReference type="PANTHER" id="PTHR43761:SF1">
    <property type="entry name" value="D-ISOMER SPECIFIC 2-HYDROXYACID DEHYDROGENASE CATALYTIC DOMAIN-CONTAINING PROTEIN-RELATED"/>
    <property type="match status" value="1"/>
</dbReference>
<evidence type="ECO:0000259" key="5">
    <source>
        <dbReference type="Pfam" id="PF00389"/>
    </source>
</evidence>
<dbReference type="GO" id="GO:0008465">
    <property type="term" value="F:hydroxypyruvate reductase (NADH) activity"/>
    <property type="evidence" value="ECO:0007669"/>
    <property type="project" value="UniProtKB-EC"/>
</dbReference>
<dbReference type="InterPro" id="IPR050418">
    <property type="entry name" value="D-iso_2-hydroxyacid_DH_PdxB"/>
</dbReference>
<dbReference type="Pfam" id="PF02826">
    <property type="entry name" value="2-Hacid_dh_C"/>
    <property type="match status" value="1"/>
</dbReference>
<name>A0AAD4IBI3_9PLEO</name>
<evidence type="ECO:0000313" key="7">
    <source>
        <dbReference type="EMBL" id="KAG9191489.1"/>
    </source>
</evidence>
<dbReference type="Gene3D" id="3.40.50.720">
    <property type="entry name" value="NAD(P)-binding Rossmann-like Domain"/>
    <property type="match status" value="2"/>
</dbReference>
<evidence type="ECO:0000259" key="6">
    <source>
        <dbReference type="Pfam" id="PF02826"/>
    </source>
</evidence>
<dbReference type="Pfam" id="PF00389">
    <property type="entry name" value="2-Hacid_dh"/>
    <property type="match status" value="1"/>
</dbReference>
<feature type="domain" description="D-isomer specific 2-hydroxyacid dehydrogenase NAD-binding" evidence="6">
    <location>
        <begin position="148"/>
        <end position="315"/>
    </location>
</feature>
<proteinExistence type="inferred from homology"/>
<comment type="similarity">
    <text evidence="1 4">Belongs to the D-isomer specific 2-hydroxyacid dehydrogenase family.</text>
</comment>
<evidence type="ECO:0000256" key="4">
    <source>
        <dbReference type="RuleBase" id="RU003719"/>
    </source>
</evidence>
<gene>
    <name evidence="7" type="ORF">G6011_10223</name>
</gene>
<organism evidence="7 8">
    <name type="scientific">Alternaria panax</name>
    <dbReference type="NCBI Taxonomy" id="48097"/>
    <lineage>
        <taxon>Eukaryota</taxon>
        <taxon>Fungi</taxon>
        <taxon>Dikarya</taxon>
        <taxon>Ascomycota</taxon>
        <taxon>Pezizomycotina</taxon>
        <taxon>Dothideomycetes</taxon>
        <taxon>Pleosporomycetidae</taxon>
        <taxon>Pleosporales</taxon>
        <taxon>Pleosporineae</taxon>
        <taxon>Pleosporaceae</taxon>
        <taxon>Alternaria</taxon>
        <taxon>Alternaria sect. Panax</taxon>
    </lineage>
</organism>
<dbReference type="SUPFAM" id="SSF51735">
    <property type="entry name" value="NAD(P)-binding Rossmann-fold domains"/>
    <property type="match status" value="1"/>
</dbReference>
<comment type="caution">
    <text evidence="7">The sequence shown here is derived from an EMBL/GenBank/DDBJ whole genome shotgun (WGS) entry which is preliminary data.</text>
</comment>
<dbReference type="InterPro" id="IPR006140">
    <property type="entry name" value="D-isomer_DH_NAD-bd"/>
</dbReference>
<keyword evidence="3" id="KW-0520">NAD</keyword>
<evidence type="ECO:0000256" key="3">
    <source>
        <dbReference type="ARBA" id="ARBA00023027"/>
    </source>
</evidence>
<evidence type="ECO:0000256" key="2">
    <source>
        <dbReference type="ARBA" id="ARBA00023002"/>
    </source>
</evidence>
<dbReference type="SUPFAM" id="SSF52283">
    <property type="entry name" value="Formate/glycerate dehydrogenase catalytic domain-like"/>
    <property type="match status" value="1"/>
</dbReference>
<dbReference type="InterPro" id="IPR006139">
    <property type="entry name" value="D-isomer_2_OHA_DH_cat_dom"/>
</dbReference>
<dbReference type="PANTHER" id="PTHR43761">
    <property type="entry name" value="D-ISOMER SPECIFIC 2-HYDROXYACID DEHYDROGENASE FAMILY PROTEIN (AFU_ORTHOLOGUE AFUA_1G13630)"/>
    <property type="match status" value="1"/>
</dbReference>